<evidence type="ECO:0000256" key="2">
    <source>
        <dbReference type="ARBA" id="ARBA00022630"/>
    </source>
</evidence>
<keyword evidence="2" id="KW-0285">Flavoprotein</keyword>
<reference evidence="9" key="1">
    <citation type="submission" date="2025-08" db="UniProtKB">
        <authorList>
            <consortium name="RefSeq"/>
        </authorList>
    </citation>
    <scope>IDENTIFICATION</scope>
    <source>
        <tissue evidence="9">Muscle</tissue>
    </source>
</reference>
<comment type="cofactor">
    <cofactor evidence="1">
        <name>FAD</name>
        <dbReference type="ChEBI" id="CHEBI:57692"/>
    </cofactor>
</comment>
<evidence type="ECO:0000256" key="4">
    <source>
        <dbReference type="ARBA" id="ARBA00022857"/>
    </source>
</evidence>
<dbReference type="SUPFAM" id="SSF51905">
    <property type="entry name" value="FAD/NAD(P)-binding domain"/>
    <property type="match status" value="1"/>
</dbReference>
<name>A0ABM1BT32_LIMPO</name>
<evidence type="ECO:0000313" key="9">
    <source>
        <dbReference type="RefSeq" id="XP_013788128.2"/>
    </source>
</evidence>
<evidence type="ECO:0000256" key="3">
    <source>
        <dbReference type="ARBA" id="ARBA00022827"/>
    </source>
</evidence>
<evidence type="ECO:0000259" key="7">
    <source>
        <dbReference type="Pfam" id="PF01494"/>
    </source>
</evidence>
<keyword evidence="8" id="KW-1185">Reference proteome</keyword>
<dbReference type="Pfam" id="PF01494">
    <property type="entry name" value="FAD_binding_3"/>
    <property type="match status" value="1"/>
</dbReference>
<evidence type="ECO:0000256" key="5">
    <source>
        <dbReference type="ARBA" id="ARBA00023002"/>
    </source>
</evidence>
<keyword evidence="6" id="KW-0503">Monooxygenase</keyword>
<dbReference type="RefSeq" id="XP_013788128.2">
    <property type="nucleotide sequence ID" value="XM_013932674.2"/>
</dbReference>
<evidence type="ECO:0000313" key="8">
    <source>
        <dbReference type="Proteomes" id="UP000694941"/>
    </source>
</evidence>
<organism evidence="8 9">
    <name type="scientific">Limulus polyphemus</name>
    <name type="common">Atlantic horseshoe crab</name>
    <dbReference type="NCBI Taxonomy" id="6850"/>
    <lineage>
        <taxon>Eukaryota</taxon>
        <taxon>Metazoa</taxon>
        <taxon>Ecdysozoa</taxon>
        <taxon>Arthropoda</taxon>
        <taxon>Chelicerata</taxon>
        <taxon>Merostomata</taxon>
        <taxon>Xiphosura</taxon>
        <taxon>Limulidae</taxon>
        <taxon>Limulus</taxon>
    </lineage>
</organism>
<proteinExistence type="predicted"/>
<dbReference type="PRINTS" id="PR00420">
    <property type="entry name" value="RNGMNOXGNASE"/>
</dbReference>
<dbReference type="Gene3D" id="3.50.50.60">
    <property type="entry name" value="FAD/NAD(P)-binding domain"/>
    <property type="match status" value="1"/>
</dbReference>
<dbReference type="InterPro" id="IPR036188">
    <property type="entry name" value="FAD/NAD-bd_sf"/>
</dbReference>
<protein>
    <submittedName>
        <fullName evidence="9">Kynurenine 3-monooxygenase-like isoform X1</fullName>
    </submittedName>
</protein>
<gene>
    <name evidence="9" type="primary">LOC106472047</name>
</gene>
<accession>A0ABM1BT32</accession>
<keyword evidence="3" id="KW-0274">FAD</keyword>
<dbReference type="InterPro" id="IPR002938">
    <property type="entry name" value="FAD-bd"/>
</dbReference>
<dbReference type="GeneID" id="106472047"/>
<dbReference type="PANTHER" id="PTHR46028:SF2">
    <property type="entry name" value="KYNURENINE 3-MONOOXYGENASE"/>
    <property type="match status" value="1"/>
</dbReference>
<evidence type="ECO:0000256" key="6">
    <source>
        <dbReference type="ARBA" id="ARBA00023033"/>
    </source>
</evidence>
<feature type="domain" description="FAD-binding" evidence="7">
    <location>
        <begin position="20"/>
        <end position="282"/>
    </location>
</feature>
<keyword evidence="5" id="KW-0560">Oxidoreductase</keyword>
<sequence>MKHVTGKSINLALSVRGRSSLKAVGLEDEVIVRHAIPMYARLIHDRDGSRRPIPYGKSDQCIFSVGRRFLNEVLLSAAEKHSNVNIHFNHKLVTCDPETGSMTFERYPSKEITTAQADLIVGCDGAFSAVRRQMLKRPRFNYSQTYIPHGYMELTIPATPDGQFAMEVNYLHIWPRDSFMMIALPNQDKTYTVTLFMPYENFEDLITPEKLLDFFFENFPDAIPLIGKKNLIEDYFRLKPSPLISVKCNPYHVGDKTVIMGDAAHAMVPFYGQGMNAGFEDCLIFDELLERENFQLARVLPEFTLYRTPDAEAICDLAMYNYVEMRHLVNSKSFLLRKKCDKFLNLIFADSWIPLYTMVTFSKKRYHLCVKNKKWQDKVINQTIWAVGVSASVVGLSVFAKLLHNHPHWLEAALESLNKFKLSMPLFHN</sequence>
<dbReference type="PANTHER" id="PTHR46028">
    <property type="entry name" value="KYNURENINE 3-MONOOXYGENASE"/>
    <property type="match status" value="1"/>
</dbReference>
<dbReference type="Proteomes" id="UP000694941">
    <property type="component" value="Unplaced"/>
</dbReference>
<evidence type="ECO:0000256" key="1">
    <source>
        <dbReference type="ARBA" id="ARBA00001974"/>
    </source>
</evidence>
<keyword evidence="4" id="KW-0521">NADP</keyword>